<dbReference type="STRING" id="1560201.NG42_18375"/>
<evidence type="ECO:0000256" key="1">
    <source>
        <dbReference type="SAM" id="Phobius"/>
    </source>
</evidence>
<comment type="caution">
    <text evidence="3">The sequence shown here is derived from an EMBL/GenBank/DDBJ whole genome shotgun (WGS) entry which is preliminary data.</text>
</comment>
<organism evidence="3 4">
    <name type="scientific">Winslowiella iniecta</name>
    <dbReference type="NCBI Taxonomy" id="1560201"/>
    <lineage>
        <taxon>Bacteria</taxon>
        <taxon>Pseudomonadati</taxon>
        <taxon>Pseudomonadota</taxon>
        <taxon>Gammaproteobacteria</taxon>
        <taxon>Enterobacterales</taxon>
        <taxon>Erwiniaceae</taxon>
        <taxon>Winslowiella</taxon>
    </lineage>
</organism>
<dbReference type="InterPro" id="IPR046188">
    <property type="entry name" value="DUF6216"/>
</dbReference>
<dbReference type="EMBL" id="JRXE01000030">
    <property type="protein sequence ID" value="KOC87899.1"/>
    <property type="molecule type" value="Genomic_DNA"/>
</dbReference>
<dbReference type="Proteomes" id="UP000037088">
    <property type="component" value="Unassembled WGS sequence"/>
</dbReference>
<feature type="transmembrane region" description="Helical" evidence="1">
    <location>
        <begin position="239"/>
        <end position="255"/>
    </location>
</feature>
<protein>
    <submittedName>
        <fullName evidence="3">Uncharacterized protein</fullName>
    </submittedName>
</protein>
<evidence type="ECO:0000313" key="2">
    <source>
        <dbReference type="EMBL" id="KOC87899.1"/>
    </source>
</evidence>
<proteinExistence type="predicted"/>
<evidence type="ECO:0000313" key="4">
    <source>
        <dbReference type="Proteomes" id="UP000036851"/>
    </source>
</evidence>
<dbReference type="OrthoDB" id="6120492at2"/>
<dbReference type="RefSeq" id="WP_052901901.1">
    <property type="nucleotide sequence ID" value="NZ_JRXE01000030.1"/>
</dbReference>
<evidence type="ECO:0000313" key="5">
    <source>
        <dbReference type="Proteomes" id="UP000037088"/>
    </source>
</evidence>
<feature type="transmembrane region" description="Helical" evidence="1">
    <location>
        <begin position="129"/>
        <end position="152"/>
    </location>
</feature>
<feature type="transmembrane region" description="Helical" evidence="1">
    <location>
        <begin position="18"/>
        <end position="36"/>
    </location>
</feature>
<sequence length="283" mass="32656">MSNLFDGLLNLIVDYNNYINIAFILLVILSAVGYIWRKAGSAYSIINRIWFLIVGGKKYHHPEIEEFYQYSSDIEKFNVNFNMSADSTGHILKFKQWTLKYGVAVRMLSSIRGYFDIERLKVRKGSVPLIVVALFLCAAFTLAAVIPAIIAAQNAALLKLKPDEPWIWLSENHATKFLKSSQQDRWKISAEQCANDASNQQQLQAATALSADSISAICQAFSSKKDRQYIHETIASQKVFWWFTGLFLVMAWFFYREGIKLGRIFDGRKMLLTKYRHYRKQHR</sequence>
<reference evidence="4 5" key="1">
    <citation type="journal article" date="2015" name="Int. J. Syst. Evol. Microbiol.">
        <title>Erwinia iniecta sp. nov., isolated from Russian wheat aphids (Diuraphis noxia).</title>
        <authorList>
            <person name="Campillo T."/>
            <person name="Luna E."/>
            <person name="Portier P."/>
            <person name="Fischer-Le Saux M."/>
            <person name="Lapitan N."/>
            <person name="Tisserat N.A."/>
            <person name="Leach J.E."/>
        </authorList>
    </citation>
    <scope>NUCLEOTIDE SEQUENCE [LARGE SCALE GENOMIC DNA]</scope>
    <source>
        <strain evidence="2 5">B120</strain>
        <strain evidence="3 4">B149</strain>
    </source>
</reference>
<gene>
    <name evidence="2" type="ORF">NG42_18375</name>
    <name evidence="3" type="ORF">NG43_07005</name>
</gene>
<keyword evidence="1" id="KW-1133">Transmembrane helix</keyword>
<keyword evidence="5" id="KW-1185">Reference proteome</keyword>
<name>A0A0L7TF23_9GAMM</name>
<dbReference type="EMBL" id="JRXF01000009">
    <property type="protein sequence ID" value="KOC93953.1"/>
    <property type="molecule type" value="Genomic_DNA"/>
</dbReference>
<dbReference type="Pfam" id="PF19723">
    <property type="entry name" value="DUF6216"/>
    <property type="match status" value="1"/>
</dbReference>
<keyword evidence="1" id="KW-0812">Transmembrane</keyword>
<accession>A0A0L7TF23</accession>
<evidence type="ECO:0000313" key="3">
    <source>
        <dbReference type="EMBL" id="KOC93953.1"/>
    </source>
</evidence>
<dbReference type="PATRIC" id="fig|1560201.3.peg.3890"/>
<dbReference type="Proteomes" id="UP000036851">
    <property type="component" value="Unassembled WGS sequence"/>
</dbReference>
<keyword evidence="1" id="KW-0472">Membrane</keyword>
<dbReference type="AlphaFoldDB" id="A0A0L7TF23"/>